<gene>
    <name evidence="1" type="ORF">F5148DRAFT_1331069</name>
</gene>
<dbReference type="Proteomes" id="UP001207468">
    <property type="component" value="Unassembled WGS sequence"/>
</dbReference>
<reference evidence="1" key="1">
    <citation type="submission" date="2021-03" db="EMBL/GenBank/DDBJ databases">
        <title>Evolutionary priming and transition to the ectomycorrhizal habit in an iconic lineage of mushroom-forming fungi: is preadaptation a requirement?</title>
        <authorList>
            <consortium name="DOE Joint Genome Institute"/>
            <person name="Looney B.P."/>
            <person name="Miyauchi S."/>
            <person name="Morin E."/>
            <person name="Drula E."/>
            <person name="Courty P.E."/>
            <person name="Chicoki N."/>
            <person name="Fauchery L."/>
            <person name="Kohler A."/>
            <person name="Kuo A."/>
            <person name="LaButti K."/>
            <person name="Pangilinan J."/>
            <person name="Lipzen A."/>
            <person name="Riley R."/>
            <person name="Andreopoulos W."/>
            <person name="He G."/>
            <person name="Johnson J."/>
            <person name="Barry K.W."/>
            <person name="Grigoriev I.V."/>
            <person name="Nagy L."/>
            <person name="Hibbett D."/>
            <person name="Henrissat B."/>
            <person name="Matheny P.B."/>
            <person name="Labbe J."/>
            <person name="Martin A.F."/>
        </authorList>
    </citation>
    <scope>NUCLEOTIDE SEQUENCE</scope>
    <source>
        <strain evidence="1">BPL698</strain>
    </source>
</reference>
<accession>A0ACC0TYQ7</accession>
<evidence type="ECO:0000313" key="1">
    <source>
        <dbReference type="EMBL" id="KAI9452523.1"/>
    </source>
</evidence>
<sequence>MWQDVHEGDDDQDADLDAQLRSPGHASAQSSGDEREAFLRRSGDVVNGAKDVAPTARLVDAPRTSHDSSGPIGVALVTSSKASIASPEQRHIISPEHFAEKPSGSRPSADFIKSLEDPDLGPDEPLLPPPPVNLNISHGSRKSLMPSERSMTPGNDPESALLYTAQRVQVGRSTQSRSSSGTPWASGIGIPSILRRSWLNPKTRSATPTNSSPKSSLIGRQLTDTELEAGRSLSAQLPSEMGYRDASARPLSGVSAMSTGSGRSGNTVFYDAQSREESSPTPPSGPPNPQSTSSNSRSGPSGPSPLSAEPLRASDGEEPPAYEANPSDSRKTDDVVDYLDVPIPRPASPFASVSSVKRLPAPPGLGPPASNLAAASQSDVDDLINIEPSTVYPHEQTVTEQGSLRSMRSHVSPHSVLSASGSAPTSNSASAHSRGFTVNSLKSLAHSSSISSTDRRIVRPNPGEVSPPLSATGRRPAVPPPSHELGKPSPEAFAGAPELAQSTTVTSTATRSSVTTHTSMTDPITGEVVRFSHPSWTGGRDSLEEPDVRQPPSDAWGGSWSSPNHLRVLQNRVAGRENASHA</sequence>
<proteinExistence type="predicted"/>
<evidence type="ECO:0000313" key="2">
    <source>
        <dbReference type="Proteomes" id="UP001207468"/>
    </source>
</evidence>
<organism evidence="1 2">
    <name type="scientific">Russula earlei</name>
    <dbReference type="NCBI Taxonomy" id="71964"/>
    <lineage>
        <taxon>Eukaryota</taxon>
        <taxon>Fungi</taxon>
        <taxon>Dikarya</taxon>
        <taxon>Basidiomycota</taxon>
        <taxon>Agaricomycotina</taxon>
        <taxon>Agaricomycetes</taxon>
        <taxon>Russulales</taxon>
        <taxon>Russulaceae</taxon>
        <taxon>Russula</taxon>
    </lineage>
</organism>
<comment type="caution">
    <text evidence="1">The sequence shown here is derived from an EMBL/GenBank/DDBJ whole genome shotgun (WGS) entry which is preliminary data.</text>
</comment>
<name>A0ACC0TYQ7_9AGAM</name>
<dbReference type="EMBL" id="JAGFNK010000333">
    <property type="protein sequence ID" value="KAI9452523.1"/>
    <property type="molecule type" value="Genomic_DNA"/>
</dbReference>
<protein>
    <submittedName>
        <fullName evidence="1">Uncharacterized protein</fullName>
    </submittedName>
</protein>
<keyword evidence="2" id="KW-1185">Reference proteome</keyword>